<evidence type="ECO:0000256" key="3">
    <source>
        <dbReference type="ARBA" id="ARBA00022852"/>
    </source>
</evidence>
<dbReference type="PROSITE" id="PS51412">
    <property type="entry name" value="MACPF_2"/>
    <property type="match status" value="1"/>
</dbReference>
<evidence type="ECO:0000313" key="6">
    <source>
        <dbReference type="EMBL" id="KAJ7356380.1"/>
    </source>
</evidence>
<name>A0A9W9YLM0_9CNID</name>
<evidence type="ECO:0000256" key="1">
    <source>
        <dbReference type="ARBA" id="ARBA00004613"/>
    </source>
</evidence>
<accession>A0A9W9YLM0</accession>
<dbReference type="GO" id="GO:0031640">
    <property type="term" value="P:killing of cells of another organism"/>
    <property type="evidence" value="ECO:0007669"/>
    <property type="project" value="UniProtKB-KW"/>
</dbReference>
<proteinExistence type="predicted"/>
<keyword evidence="3" id="KW-0204">Cytolysis</keyword>
<evidence type="ECO:0000256" key="4">
    <source>
        <dbReference type="ARBA" id="ARBA00023157"/>
    </source>
</evidence>
<dbReference type="InterPro" id="IPR020864">
    <property type="entry name" value="MACPF"/>
</dbReference>
<evidence type="ECO:0000313" key="7">
    <source>
        <dbReference type="Proteomes" id="UP001163046"/>
    </source>
</evidence>
<comment type="subcellular location">
    <subcellularLocation>
        <location evidence="1">Secreted</location>
    </subcellularLocation>
</comment>
<keyword evidence="4" id="KW-1015">Disulfide bond</keyword>
<dbReference type="PANTHER" id="PTHR45742">
    <property type="entry name" value="COMPLEMENT COMPONENT C6"/>
    <property type="match status" value="1"/>
</dbReference>
<comment type="caution">
    <text evidence="6">The sequence shown here is derived from an EMBL/GenBank/DDBJ whole genome shotgun (WGS) entry which is preliminary data.</text>
</comment>
<dbReference type="OrthoDB" id="5948204at2759"/>
<sequence>MSNRSCKTTLTHYPVVQKTKKDIALTSRGTCEATTSETAPETAELGKAINIRGTNLLANFQERETAIFAPFPSKCFDRVEKNFKSSSSHFEYYESTKAFYSTLGTQSGLDPSLQSSYTLGATLKIATKSNSSQISKVSGMSLIMMALKEKILVRRGCLDGDETSTLKKRFVEDLERLPVKIKKPWESNSWKPYRSFLREYGSHVVTSVTLGTSIKQMTFAESSKSYSERDFQVKSCADFAGPIPFGKLDLSACADVNQEELSQASKMSTSDRLIIRGGSKQTRNKLLSGRSKELIEQLMNEAGDHASSVQHTFRAIWDILQSIFKTGSPNHIRAINLEQYYLGFLNYGCRFIQSGGVDIQKFDYTKGSNEVYPEYECSLAKEGCHSDNDCHLKPLWCSCGGESCVRYTSVEQDTGVAKQRAYANINGNWKWKGCDWKVHGIYCACYNKNRERRKVVWSLPSRDAAIHEASTVAMAFDTVK</sequence>
<dbReference type="Pfam" id="PF01823">
    <property type="entry name" value="MACPF"/>
    <property type="match status" value="1"/>
</dbReference>
<dbReference type="Proteomes" id="UP001163046">
    <property type="component" value="Unassembled WGS sequence"/>
</dbReference>
<organism evidence="6 7">
    <name type="scientific">Desmophyllum pertusum</name>
    <dbReference type="NCBI Taxonomy" id="174260"/>
    <lineage>
        <taxon>Eukaryota</taxon>
        <taxon>Metazoa</taxon>
        <taxon>Cnidaria</taxon>
        <taxon>Anthozoa</taxon>
        <taxon>Hexacorallia</taxon>
        <taxon>Scleractinia</taxon>
        <taxon>Caryophylliina</taxon>
        <taxon>Caryophylliidae</taxon>
        <taxon>Desmophyllum</taxon>
    </lineage>
</organism>
<protein>
    <recommendedName>
        <fullName evidence="5">MACPF domain-containing protein</fullName>
    </recommendedName>
</protein>
<dbReference type="AlphaFoldDB" id="A0A9W9YLM0"/>
<dbReference type="PANTHER" id="PTHR45742:SF8">
    <property type="entry name" value="FLOCCULATION PROTEIN FLO11"/>
    <property type="match status" value="1"/>
</dbReference>
<keyword evidence="7" id="KW-1185">Reference proteome</keyword>
<evidence type="ECO:0000259" key="5">
    <source>
        <dbReference type="PROSITE" id="PS51412"/>
    </source>
</evidence>
<gene>
    <name evidence="6" type="ORF">OS493_025490</name>
</gene>
<evidence type="ECO:0000256" key="2">
    <source>
        <dbReference type="ARBA" id="ARBA00022525"/>
    </source>
</evidence>
<dbReference type="GO" id="GO:0005576">
    <property type="term" value="C:extracellular region"/>
    <property type="evidence" value="ECO:0007669"/>
    <property type="project" value="UniProtKB-SubCell"/>
</dbReference>
<dbReference type="EMBL" id="MU827322">
    <property type="protein sequence ID" value="KAJ7356380.1"/>
    <property type="molecule type" value="Genomic_DNA"/>
</dbReference>
<keyword evidence="2" id="KW-0964">Secreted</keyword>
<reference evidence="6" key="1">
    <citation type="submission" date="2023-01" db="EMBL/GenBank/DDBJ databases">
        <title>Genome assembly of the deep-sea coral Lophelia pertusa.</title>
        <authorList>
            <person name="Herrera S."/>
            <person name="Cordes E."/>
        </authorList>
    </citation>
    <scope>NUCLEOTIDE SEQUENCE</scope>
    <source>
        <strain evidence="6">USNM1676648</strain>
        <tissue evidence="6">Polyp</tissue>
    </source>
</reference>
<feature type="domain" description="MACPF" evidence="5">
    <location>
        <begin position="27"/>
        <end position="352"/>
    </location>
</feature>